<feature type="compositionally biased region" description="Basic residues" evidence="1">
    <location>
        <begin position="107"/>
        <end position="116"/>
    </location>
</feature>
<feature type="region of interest" description="Disordered" evidence="1">
    <location>
        <begin position="33"/>
        <end position="124"/>
    </location>
</feature>
<reference evidence="2 3" key="1">
    <citation type="submission" date="2014-04" db="EMBL/GenBank/DDBJ databases">
        <authorList>
            <consortium name="DOE Joint Genome Institute"/>
            <person name="Kuo A."/>
            <person name="Kohler A."/>
            <person name="Nagy L.G."/>
            <person name="Floudas D."/>
            <person name="Copeland A."/>
            <person name="Barry K.W."/>
            <person name="Cichocki N."/>
            <person name="Veneault-Fourrey C."/>
            <person name="LaButti K."/>
            <person name="Lindquist E.A."/>
            <person name="Lipzen A."/>
            <person name="Lundell T."/>
            <person name="Morin E."/>
            <person name="Murat C."/>
            <person name="Sun H."/>
            <person name="Tunlid A."/>
            <person name="Henrissat B."/>
            <person name="Grigoriev I.V."/>
            <person name="Hibbett D.S."/>
            <person name="Martin F."/>
            <person name="Nordberg H.P."/>
            <person name="Cantor M.N."/>
            <person name="Hua S.X."/>
        </authorList>
    </citation>
    <scope>NUCLEOTIDE SEQUENCE [LARGE SCALE GENOMIC DNA]</scope>
    <source>
        <strain evidence="2 3">LaAM-08-1</strain>
    </source>
</reference>
<evidence type="ECO:0008006" key="4">
    <source>
        <dbReference type="Google" id="ProtNLM"/>
    </source>
</evidence>
<dbReference type="Proteomes" id="UP000054477">
    <property type="component" value="Unassembled WGS sequence"/>
</dbReference>
<keyword evidence="3" id="KW-1185">Reference proteome</keyword>
<feature type="region of interest" description="Disordered" evidence="1">
    <location>
        <begin position="156"/>
        <end position="191"/>
    </location>
</feature>
<feature type="compositionally biased region" description="Basic residues" evidence="1">
    <location>
        <begin position="407"/>
        <end position="417"/>
    </location>
</feature>
<feature type="compositionally biased region" description="Polar residues" evidence="1">
    <location>
        <begin position="66"/>
        <end position="78"/>
    </location>
</feature>
<feature type="compositionally biased region" description="Acidic residues" evidence="1">
    <location>
        <begin position="55"/>
        <end position="64"/>
    </location>
</feature>
<accession>A0A0C9XHL2</accession>
<feature type="region of interest" description="Disordered" evidence="1">
    <location>
        <begin position="308"/>
        <end position="466"/>
    </location>
</feature>
<dbReference type="HOGENOM" id="CLU_034115_0_0_1"/>
<feature type="compositionally biased region" description="Acidic residues" evidence="1">
    <location>
        <begin position="523"/>
        <end position="540"/>
    </location>
</feature>
<gene>
    <name evidence="2" type="ORF">K443DRAFT_122586</name>
</gene>
<dbReference type="OrthoDB" id="3260379at2759"/>
<feature type="region of interest" description="Disordered" evidence="1">
    <location>
        <begin position="496"/>
        <end position="576"/>
    </location>
</feature>
<feature type="compositionally biased region" description="Acidic residues" evidence="1">
    <location>
        <begin position="353"/>
        <end position="362"/>
    </location>
</feature>
<organism evidence="2 3">
    <name type="scientific">Laccaria amethystina LaAM-08-1</name>
    <dbReference type="NCBI Taxonomy" id="1095629"/>
    <lineage>
        <taxon>Eukaryota</taxon>
        <taxon>Fungi</taxon>
        <taxon>Dikarya</taxon>
        <taxon>Basidiomycota</taxon>
        <taxon>Agaricomycotina</taxon>
        <taxon>Agaricomycetes</taxon>
        <taxon>Agaricomycetidae</taxon>
        <taxon>Agaricales</taxon>
        <taxon>Agaricineae</taxon>
        <taxon>Hydnangiaceae</taxon>
        <taxon>Laccaria</taxon>
    </lineage>
</organism>
<proteinExistence type="predicted"/>
<reference evidence="3" key="2">
    <citation type="submission" date="2015-01" db="EMBL/GenBank/DDBJ databases">
        <title>Evolutionary Origins and Diversification of the Mycorrhizal Mutualists.</title>
        <authorList>
            <consortium name="DOE Joint Genome Institute"/>
            <consortium name="Mycorrhizal Genomics Consortium"/>
            <person name="Kohler A."/>
            <person name="Kuo A."/>
            <person name="Nagy L.G."/>
            <person name="Floudas D."/>
            <person name="Copeland A."/>
            <person name="Barry K.W."/>
            <person name="Cichocki N."/>
            <person name="Veneault-Fourrey C."/>
            <person name="LaButti K."/>
            <person name="Lindquist E.A."/>
            <person name="Lipzen A."/>
            <person name="Lundell T."/>
            <person name="Morin E."/>
            <person name="Murat C."/>
            <person name="Riley R."/>
            <person name="Ohm R."/>
            <person name="Sun H."/>
            <person name="Tunlid A."/>
            <person name="Henrissat B."/>
            <person name="Grigoriev I.V."/>
            <person name="Hibbett D.S."/>
            <person name="Martin F."/>
        </authorList>
    </citation>
    <scope>NUCLEOTIDE SEQUENCE [LARGE SCALE GENOMIC DNA]</scope>
    <source>
        <strain evidence="3">LaAM-08-1</strain>
    </source>
</reference>
<name>A0A0C9XHL2_9AGAR</name>
<sequence length="576" mass="64014">MGKRKRVPEKLHFELTEYSSLLRALRTRSALDVTTQLTRPPPNHWQDDDTQLGSDLDDDDEEDASPSGSNIPNTSSAPISGPSDLNHPSNKAFFQGPQASTSQETKRKPKAKPPPKKQRDTWTRWPLPVGDVIAPEWNLEDEVTLLAAQALKRNPPIPLPVFPEDGDPPAEQRQANQNKDDDALDLDGDEDDVDPPSYIPYLVSSATECLAYILDIMATHTPARAPSLQNRIEPIHWQSVLNALAARGNTRFMDAQVMQNVSSRLQVVYGEPDKPDHGVHRIQVIAAAKKKLSDLMTAAEASIFELPPGPFDTRHHPEIGSRVPPKGRRLDEEFNKKKWTRKKDKGKAPECPREEDDDDEWMDVNSVDPGGATLARPPPRRSGRKRETVNYVVDVPQELDDSLHEKGARKRRTRKKVNPVGDVLMELGDTLHKEGEGMDGESERMPGGATVSLTPPAKRKKRKRSVVNAAVDIPMELDDPPHEEDEMETDSVIMVCLGKQQHPGSVQRTRTRRKDDSVVDVPSEPDDPPQEEGGDGETEVESANASVESTMPARRSTRARGTVNYVVDVPLDIDDV</sequence>
<feature type="compositionally biased region" description="Acidic residues" evidence="1">
    <location>
        <begin position="182"/>
        <end position="191"/>
    </location>
</feature>
<dbReference type="STRING" id="1095629.A0A0C9XHL2"/>
<evidence type="ECO:0000256" key="1">
    <source>
        <dbReference type="SAM" id="MobiDB-lite"/>
    </source>
</evidence>
<protein>
    <recommendedName>
        <fullName evidence="4">Rrn9 domain-containing protein</fullName>
    </recommendedName>
</protein>
<evidence type="ECO:0000313" key="3">
    <source>
        <dbReference type="Proteomes" id="UP000054477"/>
    </source>
</evidence>
<feature type="compositionally biased region" description="Basic and acidic residues" evidence="1">
    <location>
        <begin position="429"/>
        <end position="444"/>
    </location>
</feature>
<dbReference type="EMBL" id="KN838614">
    <property type="protein sequence ID" value="KIK01004.1"/>
    <property type="molecule type" value="Genomic_DNA"/>
</dbReference>
<dbReference type="AlphaFoldDB" id="A0A0C9XHL2"/>
<evidence type="ECO:0000313" key="2">
    <source>
        <dbReference type="EMBL" id="KIK01004.1"/>
    </source>
</evidence>